<dbReference type="HOGENOM" id="CLU_006462_2_3_11"/>
<comment type="similarity">
    <text evidence="1">Belongs to the glycosyl hydrolase 13 family.</text>
</comment>
<dbReference type="Gene3D" id="3.90.400.10">
    <property type="entry name" value="Oligo-1,6-glucosidase, Domain 2"/>
    <property type="match status" value="1"/>
</dbReference>
<feature type="region of interest" description="Disordered" evidence="4">
    <location>
        <begin position="376"/>
        <end position="401"/>
    </location>
</feature>
<name>I4EWS1_MODI5</name>
<organism evidence="6 7">
    <name type="scientific">Modestobacter italicus (strain DSM 44449 / CECT 9708 / BC 501)</name>
    <dbReference type="NCBI Taxonomy" id="2732864"/>
    <lineage>
        <taxon>Bacteria</taxon>
        <taxon>Bacillati</taxon>
        <taxon>Actinomycetota</taxon>
        <taxon>Actinomycetes</taxon>
        <taxon>Geodermatophilales</taxon>
        <taxon>Geodermatophilaceae</taxon>
        <taxon>Modestobacter</taxon>
    </lineage>
</organism>
<dbReference type="GO" id="GO:0009313">
    <property type="term" value="P:oligosaccharide catabolic process"/>
    <property type="evidence" value="ECO:0007669"/>
    <property type="project" value="TreeGrafter"/>
</dbReference>
<keyword evidence="2 6" id="KW-0378">Hydrolase</keyword>
<dbReference type="SUPFAM" id="SSF51445">
    <property type="entry name" value="(Trans)glycosidases"/>
    <property type="match status" value="1"/>
</dbReference>
<dbReference type="GO" id="GO:0004558">
    <property type="term" value="F:alpha-1,4-glucosidase activity"/>
    <property type="evidence" value="ECO:0007669"/>
    <property type="project" value="UniProtKB-EC"/>
</dbReference>
<dbReference type="EMBL" id="FO203431">
    <property type="protein sequence ID" value="CCH87834.1"/>
    <property type="molecule type" value="Genomic_DNA"/>
</dbReference>
<proteinExistence type="inferred from homology"/>
<evidence type="ECO:0000313" key="7">
    <source>
        <dbReference type="Proteomes" id="UP000006461"/>
    </source>
</evidence>
<sequence length="536" mass="59232">MSSPPWWQRGVVYQVYPRSFADGNGDGVGDLRGLRARLDHLSDLHVQAVWLSPVFTSPMADAGYDVADFCDVDPLFGTLADLDQVIADCHARDIRVVLDWVPNHTSDQHPWFRASRSSRDDPRRDWYVWRDGAPDGGPPNDWRSEFGAVGPAWTRDDRTGQWYLHSYTPQQPDLNWDDPEVEAAMHDVVRFWLDRGVDGLRIDALQRLGKDPELASNAGSELRHDQDWQPVAHERLRGIRRVVDEYPDRMIVGEVYLLDLRRVVTYLSGGDQLHLAHNFVFLHLPWEAAAFRSVIAQFQALAEPDTWPAWFLGNHDHSRIATRYDDGAGAGPVRARAVALLLTALRGTPFLYQGDELGLPDAEVPPDRVVDVDGRDPERAPLPWRPPSDAGAGAGFTTGTPWLPPVRDAEELCVERQAADPRSTLSLVRRLGALRAGSETLQSGGQQLLDAGPDVLAWLRTHGPERLLAAVDFAAEPRPLRVDGLTDDLCTLLVSTDPGRAAPPAAVPLSSITLRPGEGVLLRLLGPAGTAVAEHN</sequence>
<dbReference type="SUPFAM" id="SSF51011">
    <property type="entry name" value="Glycosyl hydrolase domain"/>
    <property type="match status" value="1"/>
</dbReference>
<dbReference type="PATRIC" id="fig|477641.3.peg.2280"/>
<dbReference type="GO" id="GO:0004556">
    <property type="term" value="F:alpha-amylase activity"/>
    <property type="evidence" value="ECO:0007669"/>
    <property type="project" value="TreeGrafter"/>
</dbReference>
<dbReference type="STRING" id="477641.MODMU_2405"/>
<dbReference type="PANTHER" id="PTHR10357">
    <property type="entry name" value="ALPHA-AMYLASE FAMILY MEMBER"/>
    <property type="match status" value="1"/>
</dbReference>
<accession>I4EWS1</accession>
<dbReference type="OMA" id="AWQFTDY"/>
<dbReference type="SMART" id="SM00642">
    <property type="entry name" value="Aamy"/>
    <property type="match status" value="1"/>
</dbReference>
<keyword evidence="7" id="KW-1185">Reference proteome</keyword>
<reference evidence="6 7" key="1">
    <citation type="journal article" date="2012" name="J. Bacteriol.">
        <title>Genome Sequence of Radiation-Resistant Modestobacter marinus Strain BC501, a Representative Actinobacterium That Thrives on Calcareous Stone Surfaces.</title>
        <authorList>
            <person name="Normand P."/>
            <person name="Gury J."/>
            <person name="Pujic P."/>
            <person name="Chouaia B."/>
            <person name="Crotti E."/>
            <person name="Brusetti L."/>
            <person name="Daffonchio D."/>
            <person name="Vacherie B."/>
            <person name="Barbe V."/>
            <person name="Medigue C."/>
            <person name="Calteau A."/>
            <person name="Ghodhbane-Gtari F."/>
            <person name="Essoussi I."/>
            <person name="Nouioui I."/>
            <person name="Abbassi-Ghozzi I."/>
            <person name="Gtari M."/>
        </authorList>
    </citation>
    <scope>NUCLEOTIDE SEQUENCE [LARGE SCALE GENOMIC DNA]</scope>
    <source>
        <strain evidence="7">BC 501</strain>
    </source>
</reference>
<dbReference type="InterPro" id="IPR017853">
    <property type="entry name" value="GH"/>
</dbReference>
<dbReference type="InterPro" id="IPR006047">
    <property type="entry name" value="GH13_cat_dom"/>
</dbReference>
<feature type="domain" description="Glycosyl hydrolase family 13 catalytic" evidence="5">
    <location>
        <begin position="14"/>
        <end position="379"/>
    </location>
</feature>
<evidence type="ECO:0000256" key="1">
    <source>
        <dbReference type="ARBA" id="ARBA00008061"/>
    </source>
</evidence>
<gene>
    <name evidence="6" type="primary">aglA</name>
    <name evidence="6" type="ordered locus">MODMU_2405</name>
</gene>
<dbReference type="Pfam" id="PF00128">
    <property type="entry name" value="Alpha-amylase"/>
    <property type="match status" value="1"/>
</dbReference>
<evidence type="ECO:0000256" key="2">
    <source>
        <dbReference type="ARBA" id="ARBA00022801"/>
    </source>
</evidence>
<evidence type="ECO:0000256" key="4">
    <source>
        <dbReference type="SAM" id="MobiDB-lite"/>
    </source>
</evidence>
<evidence type="ECO:0000259" key="5">
    <source>
        <dbReference type="SMART" id="SM00642"/>
    </source>
</evidence>
<protein>
    <submittedName>
        <fullName evidence="6">Alpha-glucosidase</fullName>
        <ecNumber evidence="6">3.2.1.20</ecNumber>
    </submittedName>
</protein>
<dbReference type="InterPro" id="IPR045857">
    <property type="entry name" value="O16G_dom_2"/>
</dbReference>
<keyword evidence="3 6" id="KW-0326">Glycosidase</keyword>
<evidence type="ECO:0000256" key="3">
    <source>
        <dbReference type="ARBA" id="ARBA00023295"/>
    </source>
</evidence>
<dbReference type="KEGG" id="mmar:MODMU_2405"/>
<dbReference type="Proteomes" id="UP000006461">
    <property type="component" value="Chromosome"/>
</dbReference>
<dbReference type="Gene3D" id="3.20.20.80">
    <property type="entry name" value="Glycosidases"/>
    <property type="match status" value="2"/>
</dbReference>
<dbReference type="OrthoDB" id="9802433at2"/>
<dbReference type="EC" id="3.2.1.20" evidence="6"/>
<dbReference type="eggNOG" id="COG0366">
    <property type="taxonomic scope" value="Bacteria"/>
</dbReference>
<evidence type="ECO:0000313" key="6">
    <source>
        <dbReference type="EMBL" id="CCH87834.1"/>
    </source>
</evidence>
<dbReference type="FunFam" id="3.90.400.10:FF:000002">
    <property type="entry name" value="Sucrose isomerase"/>
    <property type="match status" value="1"/>
</dbReference>
<dbReference type="PANTHER" id="PTHR10357:SF179">
    <property type="entry name" value="NEUTRAL AND BASIC AMINO ACID TRANSPORT PROTEIN RBAT"/>
    <property type="match status" value="1"/>
</dbReference>
<dbReference type="AlphaFoldDB" id="I4EWS1"/>